<evidence type="ECO:0000256" key="2">
    <source>
        <dbReference type="ARBA" id="ARBA00022679"/>
    </source>
</evidence>
<dbReference type="Pfam" id="PF02458">
    <property type="entry name" value="Transferase"/>
    <property type="match status" value="1"/>
</dbReference>
<dbReference type="Proteomes" id="UP001327560">
    <property type="component" value="Chromosome 1"/>
</dbReference>
<keyword evidence="3" id="KW-0012">Acyltransferase</keyword>
<accession>A0AAQ3Q3Q7</accession>
<dbReference type="EMBL" id="CP136890">
    <property type="protein sequence ID" value="WOK94989.1"/>
    <property type="molecule type" value="Genomic_DNA"/>
</dbReference>
<evidence type="ECO:0000313" key="4">
    <source>
        <dbReference type="EMBL" id="WOK94989.1"/>
    </source>
</evidence>
<proteinExistence type="inferred from homology"/>
<organism evidence="4 5">
    <name type="scientific">Canna indica</name>
    <name type="common">Indian-shot</name>
    <dbReference type="NCBI Taxonomy" id="4628"/>
    <lineage>
        <taxon>Eukaryota</taxon>
        <taxon>Viridiplantae</taxon>
        <taxon>Streptophyta</taxon>
        <taxon>Embryophyta</taxon>
        <taxon>Tracheophyta</taxon>
        <taxon>Spermatophyta</taxon>
        <taxon>Magnoliopsida</taxon>
        <taxon>Liliopsida</taxon>
        <taxon>Zingiberales</taxon>
        <taxon>Cannaceae</taxon>
        <taxon>Canna</taxon>
    </lineage>
</organism>
<evidence type="ECO:0000256" key="3">
    <source>
        <dbReference type="ARBA" id="ARBA00023315"/>
    </source>
</evidence>
<keyword evidence="2" id="KW-0808">Transferase</keyword>
<dbReference type="PANTHER" id="PTHR31642:SF266">
    <property type="entry name" value="HXXXD-TYPE ACYL-TRANSFERASE FAMILY PROTEIN"/>
    <property type="match status" value="1"/>
</dbReference>
<protein>
    <submittedName>
        <fullName evidence="4">Uncharacterized protein</fullName>
    </submittedName>
</protein>
<evidence type="ECO:0000313" key="5">
    <source>
        <dbReference type="Proteomes" id="UP001327560"/>
    </source>
</evidence>
<dbReference type="InterPro" id="IPR023213">
    <property type="entry name" value="CAT-like_dom_sf"/>
</dbReference>
<comment type="similarity">
    <text evidence="1">Belongs to the plant acyltransferase family.</text>
</comment>
<dbReference type="AlphaFoldDB" id="A0AAQ3Q3Q7"/>
<dbReference type="GO" id="GO:0016747">
    <property type="term" value="F:acyltransferase activity, transferring groups other than amino-acyl groups"/>
    <property type="evidence" value="ECO:0007669"/>
    <property type="project" value="TreeGrafter"/>
</dbReference>
<gene>
    <name evidence="4" type="ORF">Cni_G03694</name>
</gene>
<dbReference type="PANTHER" id="PTHR31642">
    <property type="entry name" value="TRICHOTHECENE 3-O-ACETYLTRANSFERASE"/>
    <property type="match status" value="1"/>
</dbReference>
<reference evidence="4 5" key="1">
    <citation type="submission" date="2023-10" db="EMBL/GenBank/DDBJ databases">
        <title>Chromosome-scale genome assembly provides insights into flower coloration mechanisms of Canna indica.</title>
        <authorList>
            <person name="Li C."/>
        </authorList>
    </citation>
    <scope>NUCLEOTIDE SEQUENCE [LARGE SCALE GENOMIC DNA]</scope>
    <source>
        <tissue evidence="4">Flower</tissue>
    </source>
</reference>
<sequence length="449" mass="48979">MGAGGKEYTLTIKDTETVTAAEPVQEHRLPMSNLDLLLPAMDVGVFFCYKKPMAKTDFTFSSMVSALKSSLAEALSTYYPFAGEVVANPVSEPELLCNNRGVDFTAAYADVELRELSLADPDDSVEGKLVPKKNAGVLCVQVTELKCGGLVVACTFDHRVSDAYSANMFLVSWSEIATSKPVSRLPTFRRSLLTPRDPLRLHASLDVLFVPVSSLPPPKPVDEGEPAVNRIYYIAAADVDRMQAATKKRTKVEAFTAYIWLVLAKAAAPEEKWCRMGVVVDGRSRLGSAAMASYFGNVLSIPYGSLDAEELRGMDLAEVAEEVHGWLRPATTEEHFRGLVDWVEVHRPEPAVARIYCGEGDSGVGCVVSSGRAFPVAEVEFGWGKAVFGSYHFPWGSNAGYVMPMPSARGNGDWVVYAHLQKKVVEALEAEQPPVFCLVTPDYYLADTN</sequence>
<evidence type="ECO:0000256" key="1">
    <source>
        <dbReference type="ARBA" id="ARBA00009861"/>
    </source>
</evidence>
<dbReference type="InterPro" id="IPR050317">
    <property type="entry name" value="Plant_Fungal_Acyltransferase"/>
</dbReference>
<name>A0AAQ3Q3Q7_9LILI</name>
<dbReference type="Gene3D" id="3.30.559.10">
    <property type="entry name" value="Chloramphenicol acetyltransferase-like domain"/>
    <property type="match status" value="2"/>
</dbReference>
<keyword evidence="5" id="KW-1185">Reference proteome</keyword>